<dbReference type="Proteomes" id="UP000050474">
    <property type="component" value="Unassembled WGS sequence"/>
</dbReference>
<organism evidence="1 2">
    <name type="scientific">Pseudomonas syringae pv. tagetis</name>
    <dbReference type="NCBI Taxonomy" id="129140"/>
    <lineage>
        <taxon>Bacteria</taxon>
        <taxon>Pseudomonadati</taxon>
        <taxon>Pseudomonadota</taxon>
        <taxon>Gammaproteobacteria</taxon>
        <taxon>Pseudomonadales</taxon>
        <taxon>Pseudomonadaceae</taxon>
        <taxon>Pseudomonas</taxon>
    </lineage>
</organism>
<dbReference type="EMBL" id="LJRM01000081">
    <property type="protein sequence ID" value="KPY86436.1"/>
    <property type="molecule type" value="Genomic_DNA"/>
</dbReference>
<dbReference type="PATRIC" id="fig|129140.3.peg.793"/>
<name>A0A0Q0B2I9_9PSED</name>
<comment type="caution">
    <text evidence="1">The sequence shown here is derived from an EMBL/GenBank/DDBJ whole genome shotgun (WGS) entry which is preliminary data.</text>
</comment>
<accession>A0A0Q0B2I9</accession>
<evidence type="ECO:0000313" key="2">
    <source>
        <dbReference type="Proteomes" id="UP000050474"/>
    </source>
</evidence>
<proteinExistence type="predicted"/>
<sequence>MRQTVKNKKGAIMTVCFVRGRSESDQSLRLDPHRPGLNLTTDFHRLASRQSALSVAQLAEQQKKLSGPVGLFAKLCRQVRSHARQAPLLEDVERLEGRKRKWLAEQAVQFILGLHGRRPVVENPFKGLLRENLCCIVFDDASLHTLVERYAAGEALRRQDSEYFVKLIATTRNTVERRIVFHGLLEHFDRLLPIEKSIYPLNYRAVQLAHLEQEETLYGKLIMEQPVAALLEVHTPEWLLENLSSLEFSID</sequence>
<reference evidence="1 2" key="1">
    <citation type="submission" date="2015-09" db="EMBL/GenBank/DDBJ databases">
        <title>Genome announcement of multiple Pseudomonas syringae strains.</title>
        <authorList>
            <person name="Thakur S."/>
            <person name="Wang P.W."/>
            <person name="Gong Y."/>
            <person name="Weir B.S."/>
            <person name="Guttman D.S."/>
        </authorList>
    </citation>
    <scope>NUCLEOTIDE SEQUENCE [LARGE SCALE GENOMIC DNA]</scope>
    <source>
        <strain evidence="1 2">ICMP4091</strain>
    </source>
</reference>
<protein>
    <submittedName>
        <fullName evidence="1">Uncharacterized protein</fullName>
    </submittedName>
</protein>
<dbReference type="AlphaFoldDB" id="A0A0Q0B2I9"/>
<evidence type="ECO:0000313" key="1">
    <source>
        <dbReference type="EMBL" id="KPY86436.1"/>
    </source>
</evidence>
<gene>
    <name evidence="1" type="ORF">ALO44_100467</name>
</gene>